<evidence type="ECO:0000313" key="2">
    <source>
        <dbReference type="Proteomes" id="UP001165186"/>
    </source>
</evidence>
<keyword evidence="2" id="KW-1185">Reference proteome</keyword>
<evidence type="ECO:0000313" key="1">
    <source>
        <dbReference type="EMBL" id="GME42054.1"/>
    </source>
</evidence>
<reference evidence="1" key="1">
    <citation type="submission" date="2024-09" db="EMBL/GenBank/DDBJ databases">
        <title>Draft Genome Sequences of Neofusicoccum parvum.</title>
        <authorList>
            <person name="Ashida A."/>
            <person name="Camagna M."/>
            <person name="Tanaka A."/>
            <person name="Takemoto D."/>
        </authorList>
    </citation>
    <scope>NUCLEOTIDE SEQUENCE</scope>
    <source>
        <strain evidence="1">PPO83</strain>
    </source>
</reference>
<sequence length="509" mass="57905">MSGIEIAGLVLGAIPLLILAVEKYAEGVSVIKRFKHYEIPLKDMCRILKTERDMYRNTCELLLIELVSPEKIQSLLTTPGGKSWEEPELKLAIEHRLAESYNGYMETVEDMNTLVQNFAEKLKLDPNFNVQIDTSKKMFRKGFERFKLSLQISDYEGLLENMRKNNATLERLTQQSLRLEPHRTIRQRRKLPDFKAIQEQAQSIYSSLSSYFSCACNSLHAASIRMDPKPGASCIDIKNQVQSDGERFGVLFSYSHEAPWSESISWGVQAVDITPLDDGKSSNDANHKSSVTTASIGNKRVHFSIPKQKISPTLASAIVNSTRISNPCEAIEQRLRLSIYVATCIMRFHGTGWLGKGLRKDDLVFLDLASGAESEYLYIIKPSNSTARDFPAKLSILAAACRNKAIFSLGVLLTELCLAEPFEDLLDEELRRLSATGDSDDYWVLIERIIDRVSHEAGKRYEHAVRRCLYCDFDRRSISFDNEDFYDVFYSKVVQQLEETYGFLFQFSE</sequence>
<dbReference type="EMBL" id="BSXG01000101">
    <property type="protein sequence ID" value="GME42054.1"/>
    <property type="molecule type" value="Genomic_DNA"/>
</dbReference>
<protein>
    <submittedName>
        <fullName evidence="1">Uncharacterized protein</fullName>
    </submittedName>
</protein>
<dbReference type="Proteomes" id="UP001165186">
    <property type="component" value="Unassembled WGS sequence"/>
</dbReference>
<comment type="caution">
    <text evidence="1">The sequence shown here is derived from an EMBL/GenBank/DDBJ whole genome shotgun (WGS) entry which is preliminary data.</text>
</comment>
<accession>A0ACB5SHZ4</accession>
<proteinExistence type="predicted"/>
<name>A0ACB5SHZ4_9PEZI</name>
<organism evidence="1 2">
    <name type="scientific">Neofusicoccum parvum</name>
    <dbReference type="NCBI Taxonomy" id="310453"/>
    <lineage>
        <taxon>Eukaryota</taxon>
        <taxon>Fungi</taxon>
        <taxon>Dikarya</taxon>
        <taxon>Ascomycota</taxon>
        <taxon>Pezizomycotina</taxon>
        <taxon>Dothideomycetes</taxon>
        <taxon>Dothideomycetes incertae sedis</taxon>
        <taxon>Botryosphaeriales</taxon>
        <taxon>Botryosphaeriaceae</taxon>
        <taxon>Neofusicoccum</taxon>
    </lineage>
</organism>
<gene>
    <name evidence="1" type="primary">g9129</name>
    <name evidence="1" type="ORF">NpPPO83_00009129</name>
</gene>